<feature type="region of interest" description="Disordered" evidence="7">
    <location>
        <begin position="244"/>
        <end position="277"/>
    </location>
</feature>
<gene>
    <name evidence="8" type="ORF">Q9S78_12855</name>
</gene>
<dbReference type="InterPro" id="IPR002994">
    <property type="entry name" value="Surf1/Shy1"/>
</dbReference>
<accession>A0ABU3GLH7</accession>
<keyword evidence="5 6" id="KW-0472">Membrane</keyword>
<name>A0ABU3GLH7_9MICO</name>
<feature type="transmembrane region" description="Helical" evidence="6">
    <location>
        <begin position="214"/>
        <end position="236"/>
    </location>
</feature>
<evidence type="ECO:0000256" key="3">
    <source>
        <dbReference type="ARBA" id="ARBA00022692"/>
    </source>
</evidence>
<keyword evidence="6" id="KW-1003">Cell membrane</keyword>
<evidence type="ECO:0000313" key="8">
    <source>
        <dbReference type="EMBL" id="MDT3331552.1"/>
    </source>
</evidence>
<dbReference type="Proteomes" id="UP001262835">
    <property type="component" value="Unassembled WGS sequence"/>
</dbReference>
<evidence type="ECO:0000256" key="1">
    <source>
        <dbReference type="ARBA" id="ARBA00004370"/>
    </source>
</evidence>
<sequence>MNRETALRWSGYLAMAIVFAVACAFLSNWQFSRNAERDAELRLVAQNYSREPVPVGELIPDGGSLAAEDEWRPVEMTGQYLTDQTLLARNRPHGGTSAFEVLVPFRTDSGRVVVVDRGWVPPGDDQPEPDSIPAPPTGEVTVVGRLQPGERPAREGRSAPEGQVPTIDLQLIGTETGQSSALLDSAYVLMTTESPAPADRPNPLEDPSADPGPYLSYAIQWILFAVMGFAFIGYIIRTEIRHRREDEEAGPDAPPRRPTQRRRDRDMEAEDELLDAR</sequence>
<reference evidence="8 9" key="1">
    <citation type="submission" date="2023-08" db="EMBL/GenBank/DDBJ databases">
        <title>Microbacterium aquilitoris sp. nov. and Microbacterium gwkjibeachense sp. nov., isolated from beach.</title>
        <authorList>
            <person name="Lee S.D."/>
            <person name="Yang H."/>
            <person name="Kim I."/>
        </authorList>
    </citation>
    <scope>NUCLEOTIDE SEQUENCE [LARGE SCALE GENOMIC DNA]</scope>
    <source>
        <strain evidence="8 9">KSW-18</strain>
    </source>
</reference>
<evidence type="ECO:0000256" key="4">
    <source>
        <dbReference type="ARBA" id="ARBA00022989"/>
    </source>
</evidence>
<proteinExistence type="inferred from homology"/>
<evidence type="ECO:0000256" key="6">
    <source>
        <dbReference type="RuleBase" id="RU363076"/>
    </source>
</evidence>
<feature type="compositionally biased region" description="Acidic residues" evidence="7">
    <location>
        <begin position="267"/>
        <end position="277"/>
    </location>
</feature>
<dbReference type="CDD" id="cd06662">
    <property type="entry name" value="SURF1"/>
    <property type="match status" value="1"/>
</dbReference>
<feature type="transmembrane region" description="Helical" evidence="6">
    <location>
        <begin position="12"/>
        <end position="31"/>
    </location>
</feature>
<keyword evidence="3 6" id="KW-0812">Transmembrane</keyword>
<dbReference type="PANTHER" id="PTHR23427">
    <property type="entry name" value="SURFEIT LOCUS PROTEIN"/>
    <property type="match status" value="1"/>
</dbReference>
<evidence type="ECO:0000256" key="2">
    <source>
        <dbReference type="ARBA" id="ARBA00007165"/>
    </source>
</evidence>
<organism evidence="8 9">
    <name type="scientific">Microbacterium aquilitoris</name>
    <dbReference type="NCBI Taxonomy" id="3067307"/>
    <lineage>
        <taxon>Bacteria</taxon>
        <taxon>Bacillati</taxon>
        <taxon>Actinomycetota</taxon>
        <taxon>Actinomycetes</taxon>
        <taxon>Micrococcales</taxon>
        <taxon>Microbacteriaceae</taxon>
        <taxon>Microbacterium</taxon>
    </lineage>
</organism>
<evidence type="ECO:0000256" key="7">
    <source>
        <dbReference type="SAM" id="MobiDB-lite"/>
    </source>
</evidence>
<evidence type="ECO:0000313" key="9">
    <source>
        <dbReference type="Proteomes" id="UP001262835"/>
    </source>
</evidence>
<dbReference type="PROSITE" id="PS50895">
    <property type="entry name" value="SURF1"/>
    <property type="match status" value="1"/>
</dbReference>
<comment type="similarity">
    <text evidence="2 6">Belongs to the SURF1 family.</text>
</comment>
<dbReference type="PANTHER" id="PTHR23427:SF2">
    <property type="entry name" value="SURFEIT LOCUS PROTEIN 1"/>
    <property type="match status" value="1"/>
</dbReference>
<protein>
    <recommendedName>
        <fullName evidence="6">SURF1-like protein</fullName>
    </recommendedName>
</protein>
<feature type="region of interest" description="Disordered" evidence="7">
    <location>
        <begin position="119"/>
        <end position="140"/>
    </location>
</feature>
<keyword evidence="9" id="KW-1185">Reference proteome</keyword>
<dbReference type="EMBL" id="JAUZVT010000002">
    <property type="protein sequence ID" value="MDT3331552.1"/>
    <property type="molecule type" value="Genomic_DNA"/>
</dbReference>
<dbReference type="PROSITE" id="PS51257">
    <property type="entry name" value="PROKAR_LIPOPROTEIN"/>
    <property type="match status" value="1"/>
</dbReference>
<keyword evidence="4 6" id="KW-1133">Transmembrane helix</keyword>
<dbReference type="RefSeq" id="WP_311870562.1">
    <property type="nucleotide sequence ID" value="NZ_JAUZVT010000002.1"/>
</dbReference>
<comment type="caution">
    <text evidence="8">The sequence shown here is derived from an EMBL/GenBank/DDBJ whole genome shotgun (WGS) entry which is preliminary data.</text>
</comment>
<dbReference type="InterPro" id="IPR045214">
    <property type="entry name" value="Surf1/Surf4"/>
</dbReference>
<dbReference type="Pfam" id="PF02104">
    <property type="entry name" value="SURF1"/>
    <property type="match status" value="1"/>
</dbReference>
<evidence type="ECO:0000256" key="5">
    <source>
        <dbReference type="ARBA" id="ARBA00023136"/>
    </source>
</evidence>
<comment type="subcellular location">
    <subcellularLocation>
        <location evidence="6">Cell membrane</location>
        <topology evidence="6">Multi-pass membrane protein</topology>
    </subcellularLocation>
    <subcellularLocation>
        <location evidence="1">Membrane</location>
    </subcellularLocation>
</comment>